<reference evidence="7 8" key="1">
    <citation type="submission" date="2020-08" db="EMBL/GenBank/DDBJ databases">
        <title>Genomic Encyclopedia of Type Strains, Phase IV (KMG-IV): sequencing the most valuable type-strain genomes for metagenomic binning, comparative biology and taxonomic classification.</title>
        <authorList>
            <person name="Goeker M."/>
        </authorList>
    </citation>
    <scope>NUCLEOTIDE SEQUENCE [LARGE SCALE GENOMIC DNA]</scope>
    <source>
        <strain evidence="7 8">DSM 17976</strain>
    </source>
</reference>
<evidence type="ECO:0000256" key="1">
    <source>
        <dbReference type="ARBA" id="ARBA00009865"/>
    </source>
</evidence>
<dbReference type="CDD" id="cd08982">
    <property type="entry name" value="GH43-like"/>
    <property type="match status" value="1"/>
</dbReference>
<dbReference type="RefSeq" id="WP_183977231.1">
    <property type="nucleotide sequence ID" value="NZ_JACIBY010000010.1"/>
</dbReference>
<dbReference type="GO" id="GO:0005975">
    <property type="term" value="P:carbohydrate metabolic process"/>
    <property type="evidence" value="ECO:0007669"/>
    <property type="project" value="InterPro"/>
</dbReference>
<dbReference type="InterPro" id="IPR023296">
    <property type="entry name" value="Glyco_hydro_beta-prop_sf"/>
</dbReference>
<dbReference type="InterPro" id="IPR051795">
    <property type="entry name" value="Glycosyl_Hydrlase_43"/>
</dbReference>
<dbReference type="EMBL" id="JACIBY010000010">
    <property type="protein sequence ID" value="MBB3840321.1"/>
    <property type="molecule type" value="Genomic_DNA"/>
</dbReference>
<dbReference type="InterPro" id="IPR000421">
    <property type="entry name" value="FA58C"/>
</dbReference>
<dbReference type="InterPro" id="IPR006710">
    <property type="entry name" value="Glyco_hydro_43"/>
</dbReference>
<feature type="signal peptide" evidence="5">
    <location>
        <begin position="1"/>
        <end position="33"/>
    </location>
</feature>
<dbReference type="PROSITE" id="PS50022">
    <property type="entry name" value="FA58C_3"/>
    <property type="match status" value="1"/>
</dbReference>
<name>A0A7W5ZNX0_9BACT</name>
<feature type="domain" description="F5/8 type C" evidence="6">
    <location>
        <begin position="350"/>
        <end position="502"/>
    </location>
</feature>
<dbReference type="Pfam" id="PF04616">
    <property type="entry name" value="Glyco_hydro_43"/>
    <property type="match status" value="1"/>
</dbReference>
<dbReference type="Gene3D" id="2.60.40.10">
    <property type="entry name" value="Immunoglobulins"/>
    <property type="match status" value="1"/>
</dbReference>
<gene>
    <name evidence="7" type="ORF">FHS57_004341</name>
</gene>
<keyword evidence="8" id="KW-1185">Reference proteome</keyword>
<dbReference type="Proteomes" id="UP000541352">
    <property type="component" value="Unassembled WGS sequence"/>
</dbReference>
<accession>A0A7W5ZNX0</accession>
<evidence type="ECO:0000313" key="8">
    <source>
        <dbReference type="Proteomes" id="UP000541352"/>
    </source>
</evidence>
<dbReference type="InterPro" id="IPR013783">
    <property type="entry name" value="Ig-like_fold"/>
</dbReference>
<organism evidence="7 8">
    <name type="scientific">Runella defluvii</name>
    <dbReference type="NCBI Taxonomy" id="370973"/>
    <lineage>
        <taxon>Bacteria</taxon>
        <taxon>Pseudomonadati</taxon>
        <taxon>Bacteroidota</taxon>
        <taxon>Cytophagia</taxon>
        <taxon>Cytophagales</taxon>
        <taxon>Spirosomataceae</taxon>
        <taxon>Runella</taxon>
    </lineage>
</organism>
<dbReference type="GO" id="GO:0004553">
    <property type="term" value="F:hydrolase activity, hydrolyzing O-glycosyl compounds"/>
    <property type="evidence" value="ECO:0007669"/>
    <property type="project" value="InterPro"/>
</dbReference>
<dbReference type="SUPFAM" id="SSF49265">
    <property type="entry name" value="Fibronectin type III"/>
    <property type="match status" value="1"/>
</dbReference>
<evidence type="ECO:0000256" key="3">
    <source>
        <dbReference type="ARBA" id="ARBA00023295"/>
    </source>
</evidence>
<keyword evidence="3 4" id="KW-0326">Glycosidase</keyword>
<dbReference type="PANTHER" id="PTHR42812">
    <property type="entry name" value="BETA-XYLOSIDASE"/>
    <property type="match status" value="1"/>
</dbReference>
<proteinExistence type="inferred from homology"/>
<keyword evidence="2 4" id="KW-0378">Hydrolase</keyword>
<dbReference type="InterPro" id="IPR036116">
    <property type="entry name" value="FN3_sf"/>
</dbReference>
<protein>
    <recommendedName>
        <fullName evidence="6">F5/8 type C domain-containing protein</fullName>
    </recommendedName>
</protein>
<dbReference type="Pfam" id="PF00754">
    <property type="entry name" value="F5_F8_type_C"/>
    <property type="match status" value="1"/>
</dbReference>
<keyword evidence="5" id="KW-0732">Signal</keyword>
<evidence type="ECO:0000313" key="7">
    <source>
        <dbReference type="EMBL" id="MBB3840321.1"/>
    </source>
</evidence>
<feature type="chain" id="PRO_5031457572" description="F5/8 type C domain-containing protein" evidence="5">
    <location>
        <begin position="34"/>
        <end position="595"/>
    </location>
</feature>
<dbReference type="InterPro" id="IPR008979">
    <property type="entry name" value="Galactose-bd-like_sf"/>
</dbReference>
<dbReference type="Gene3D" id="2.115.10.20">
    <property type="entry name" value="Glycosyl hydrolase domain, family 43"/>
    <property type="match status" value="1"/>
</dbReference>
<dbReference type="AlphaFoldDB" id="A0A7W5ZNX0"/>
<evidence type="ECO:0000256" key="2">
    <source>
        <dbReference type="ARBA" id="ARBA00022801"/>
    </source>
</evidence>
<dbReference type="SUPFAM" id="SSF49785">
    <property type="entry name" value="Galactose-binding domain-like"/>
    <property type="match status" value="1"/>
</dbReference>
<dbReference type="Gene3D" id="2.60.120.260">
    <property type="entry name" value="Galactose-binding domain-like"/>
    <property type="match status" value="1"/>
</dbReference>
<dbReference type="SUPFAM" id="SSF75005">
    <property type="entry name" value="Arabinanase/levansucrase/invertase"/>
    <property type="match status" value="1"/>
</dbReference>
<sequence>MKILPKSRAFTTHTAKAVAFCFLLFFAFGSTFAQTRTYCNPINLDYGFTPIPNFSEAGRHRATADPVIVNFKGTYFLFSTNQWGYWWSKDLSTWNFVSRKFLLPHNKVYDELCAPAVWAMDDTLYVIGSTHTKEFAIWKSTNPTVDDWEIAVSAFEGAAWDPAFLYDDDKRLYLYYGSSNFYPLYGWEINPKTLQPIGERKELVRLHDDQHGWERFGDYNDNIFLKPFIEGAWVDKHNGKYYFQYGAPGTEFNGYADGVYVSDSPLGPFTYQKHNPFCYKPGGFVRGAGHGGSFKDTFGNWWHITTGVVAVKNNFERRLVLFPTGFDNDGIMYSNTTFGDYPHTLPTGKADHLTSRFTGWMLLNYNKPVQVSSSLSGFTPNFAVDEDIKTYWSATSANAGEWLQSDLGEVSTVNAIQINYADQDVDSMYLGKFTNIYHQYRLWHSLDGKKWQLLVDKSKNKTDVPHDYIELNKPVETRFIKLENLHMATGKFAISGLRVFGKGKGKVANAVKGFVVLRQEDDKRNAWLKWYPESGAQGYNIHYGIAPDKLYSSVMVYNKNEYYLKALDKNTTYYLSIEPFNENGIGQRTAVMKVE</sequence>
<comment type="similarity">
    <text evidence="1 4">Belongs to the glycosyl hydrolase 43 family.</text>
</comment>
<evidence type="ECO:0000256" key="5">
    <source>
        <dbReference type="SAM" id="SignalP"/>
    </source>
</evidence>
<evidence type="ECO:0000259" key="6">
    <source>
        <dbReference type="PROSITE" id="PS50022"/>
    </source>
</evidence>
<dbReference type="PANTHER" id="PTHR42812:SF5">
    <property type="entry name" value="ENDO-ARABINASE"/>
    <property type="match status" value="1"/>
</dbReference>
<comment type="caution">
    <text evidence="7">The sequence shown here is derived from an EMBL/GenBank/DDBJ whole genome shotgun (WGS) entry which is preliminary data.</text>
</comment>
<evidence type="ECO:0000256" key="4">
    <source>
        <dbReference type="RuleBase" id="RU361187"/>
    </source>
</evidence>